<proteinExistence type="predicted"/>
<sequence>MASWWKSAVSNFVEVGNKTVKSYADTVVQQAGQAVAEILQDRKGGRSFKSFRKTVKRLEEASVSCSGPERVQLMKRWLVALKEIDKLSVASSEDKEKNAQQNHPSEEPKDNLKKPFLVLYYDPDLEGEPMNFLDVFLYSQALEGITISMESMIDAHAMQFSFLQVFFQALCLTGGKAVHNAIVSSIQDLANAFSSYEDEVLVRA</sequence>
<dbReference type="STRING" id="542762.A0A4V3WR87"/>
<accession>A0A4V3WR87</accession>
<feature type="region of interest" description="Disordered" evidence="1">
    <location>
        <begin position="91"/>
        <end position="110"/>
    </location>
</feature>
<reference evidence="2 3" key="1">
    <citation type="journal article" date="2018" name="Proc. Natl. Acad. Sci. U.S.A.">
        <title>Draft genome sequence of Camellia sinensis var. sinensis provides insights into the evolution of the tea genome and tea quality.</title>
        <authorList>
            <person name="Wei C."/>
            <person name="Yang H."/>
            <person name="Wang S."/>
            <person name="Zhao J."/>
            <person name="Liu C."/>
            <person name="Gao L."/>
            <person name="Xia E."/>
            <person name="Lu Y."/>
            <person name="Tai Y."/>
            <person name="She G."/>
            <person name="Sun J."/>
            <person name="Cao H."/>
            <person name="Tong W."/>
            <person name="Gao Q."/>
            <person name="Li Y."/>
            <person name="Deng W."/>
            <person name="Jiang X."/>
            <person name="Wang W."/>
            <person name="Chen Q."/>
            <person name="Zhang S."/>
            <person name="Li H."/>
            <person name="Wu J."/>
            <person name="Wang P."/>
            <person name="Li P."/>
            <person name="Shi C."/>
            <person name="Zheng F."/>
            <person name="Jian J."/>
            <person name="Huang B."/>
            <person name="Shan D."/>
            <person name="Shi M."/>
            <person name="Fang C."/>
            <person name="Yue Y."/>
            <person name="Li F."/>
            <person name="Li D."/>
            <person name="Wei S."/>
            <person name="Han B."/>
            <person name="Jiang C."/>
            <person name="Yin Y."/>
            <person name="Xia T."/>
            <person name="Zhang Z."/>
            <person name="Bennetzen J.L."/>
            <person name="Zhao S."/>
            <person name="Wan X."/>
        </authorList>
    </citation>
    <scope>NUCLEOTIDE SEQUENCE [LARGE SCALE GENOMIC DNA]</scope>
    <source>
        <strain evidence="3">cv. Shuchazao</strain>
        <tissue evidence="2">Leaf</tissue>
    </source>
</reference>
<evidence type="ECO:0000313" key="2">
    <source>
        <dbReference type="EMBL" id="THG23257.1"/>
    </source>
</evidence>
<name>A0A4V3WR87_CAMSN</name>
<evidence type="ECO:0000313" key="3">
    <source>
        <dbReference type="Proteomes" id="UP000306102"/>
    </source>
</evidence>
<dbReference type="PANTHER" id="PTHR34121:SF1">
    <property type="entry name" value="FILAMIN-A-INTERACTING PROTEIN 1"/>
    <property type="match status" value="1"/>
</dbReference>
<dbReference type="PANTHER" id="PTHR34121">
    <property type="entry name" value="MYOSIN-11"/>
    <property type="match status" value="1"/>
</dbReference>
<dbReference type="AlphaFoldDB" id="A0A4V3WR87"/>
<organism evidence="2 3">
    <name type="scientific">Camellia sinensis var. sinensis</name>
    <name type="common">China tea</name>
    <dbReference type="NCBI Taxonomy" id="542762"/>
    <lineage>
        <taxon>Eukaryota</taxon>
        <taxon>Viridiplantae</taxon>
        <taxon>Streptophyta</taxon>
        <taxon>Embryophyta</taxon>
        <taxon>Tracheophyta</taxon>
        <taxon>Spermatophyta</taxon>
        <taxon>Magnoliopsida</taxon>
        <taxon>eudicotyledons</taxon>
        <taxon>Gunneridae</taxon>
        <taxon>Pentapetalae</taxon>
        <taxon>asterids</taxon>
        <taxon>Ericales</taxon>
        <taxon>Theaceae</taxon>
        <taxon>Camellia</taxon>
    </lineage>
</organism>
<protein>
    <submittedName>
        <fullName evidence="2">Uncharacterized protein</fullName>
    </submittedName>
</protein>
<comment type="caution">
    <text evidence="2">The sequence shown here is derived from an EMBL/GenBank/DDBJ whole genome shotgun (WGS) entry which is preliminary data.</text>
</comment>
<dbReference type="Proteomes" id="UP000306102">
    <property type="component" value="Unassembled WGS sequence"/>
</dbReference>
<keyword evidence="3" id="KW-1185">Reference proteome</keyword>
<evidence type="ECO:0000256" key="1">
    <source>
        <dbReference type="SAM" id="MobiDB-lite"/>
    </source>
</evidence>
<dbReference type="EMBL" id="SDRB02000384">
    <property type="protein sequence ID" value="THG23257.1"/>
    <property type="molecule type" value="Genomic_DNA"/>
</dbReference>
<gene>
    <name evidence="2" type="ORF">TEA_020222</name>
</gene>